<dbReference type="EMBL" id="DS550467">
    <property type="protein sequence ID" value="EDR22937.1"/>
    <property type="molecule type" value="Genomic_DNA"/>
</dbReference>
<keyword evidence="4" id="KW-1185">Reference proteome</keyword>
<evidence type="ECO:0000256" key="1">
    <source>
        <dbReference type="SAM" id="MobiDB-lite"/>
    </source>
</evidence>
<feature type="region of interest" description="Disordered" evidence="1">
    <location>
        <begin position="432"/>
        <end position="464"/>
    </location>
</feature>
<dbReference type="OMA" id="NCECESG"/>
<evidence type="ECO:0000313" key="3">
    <source>
        <dbReference type="EMBL" id="EDR22937.1"/>
    </source>
</evidence>
<gene>
    <name evidence="3" type="ORF">EDI_025180</name>
</gene>
<protein>
    <submittedName>
        <fullName evidence="3">Uncharacterized protein</fullName>
    </submittedName>
</protein>
<keyword evidence="2" id="KW-1133">Transmembrane helix</keyword>
<name>B0ERB9_ENTDS</name>
<evidence type="ECO:0000256" key="2">
    <source>
        <dbReference type="SAM" id="Phobius"/>
    </source>
</evidence>
<feature type="transmembrane region" description="Helical" evidence="2">
    <location>
        <begin position="401"/>
        <end position="426"/>
    </location>
</feature>
<dbReference type="RefSeq" id="XP_001740646.1">
    <property type="nucleotide sequence ID" value="XM_001740594.1"/>
</dbReference>
<evidence type="ECO:0000313" key="4">
    <source>
        <dbReference type="Proteomes" id="UP000008076"/>
    </source>
</evidence>
<dbReference type="Proteomes" id="UP000008076">
    <property type="component" value="Unassembled WGS sequence"/>
</dbReference>
<dbReference type="AlphaFoldDB" id="B0ERB9"/>
<keyword evidence="2" id="KW-0812">Transmembrane</keyword>
<proteinExistence type="predicted"/>
<reference evidence="4" key="1">
    <citation type="submission" date="2007-12" db="EMBL/GenBank/DDBJ databases">
        <title>Annotation of Entamoeba dispar SAW760.</title>
        <authorList>
            <person name="Lorenzi H."/>
            <person name="Inman J."/>
            <person name="Schobel S."/>
            <person name="Amedeo P."/>
            <person name="Caler E."/>
        </authorList>
    </citation>
    <scope>NUCLEOTIDE SEQUENCE [LARGE SCALE GENOMIC DNA]</scope>
    <source>
        <strain evidence="4">ATCC PRA-260 / SAW760</strain>
    </source>
</reference>
<dbReference type="VEuPathDB" id="AmoebaDB:EDI_025180"/>
<sequence>MILLFVLYITLCKSITLESVDWKKDPQSEVVYSMTHDEESEYKYTYVLHYTASSSNGNALKIDCLHPSISTTSISVSSSEVSRPSIAASSKKLFFLNNKNLEIFDITKATPVLDNTVSVSGIDEYSPLAVIDREFIAGKREVYAVVCKNGHLTVYNETLQLVKEYDKACGKYISVGYDYLAVKNTSMVELYSISTGGILTYYKWFSIGDNKTQLYDYDPMVMSQHDVIYNVLSDVGRIQVNSPSSSFSSPDYIENVKINGNSSSITPINTLYAPMISTYGSFVAIGLFGYTEGSKERVGGVKIFFDKYLTSTGSGRFALVYNSTGTTTYGYAGYSIQMNNKVLYLGGKSEIQTNGVLKGVSTDISNYTAKYCIGVNCECDVGYFYSTYMRQCYPQIGQSTAIIVTVCCFLLFFIIIAIIGVLLAYYMKSKEQKKDTDDEDYQHDEEANPIIEDDDEPHLDGFNA</sequence>
<organism evidence="4">
    <name type="scientific">Entamoeba dispar (strain ATCC PRA-260 / SAW760)</name>
    <dbReference type="NCBI Taxonomy" id="370354"/>
    <lineage>
        <taxon>Eukaryota</taxon>
        <taxon>Amoebozoa</taxon>
        <taxon>Evosea</taxon>
        <taxon>Archamoebae</taxon>
        <taxon>Mastigamoebida</taxon>
        <taxon>Entamoebidae</taxon>
        <taxon>Entamoeba</taxon>
    </lineage>
</organism>
<dbReference type="GeneID" id="5885815"/>
<accession>B0ERB9</accession>
<dbReference type="OrthoDB" id="29613at2759"/>
<dbReference type="eggNOG" id="ENOG502RH4V">
    <property type="taxonomic scope" value="Eukaryota"/>
</dbReference>
<dbReference type="KEGG" id="edi:EDI_025180"/>
<keyword evidence="2" id="KW-0472">Membrane</keyword>